<dbReference type="PIRSF" id="PIRSF001123">
    <property type="entry name" value="PepA_GA"/>
    <property type="match status" value="1"/>
</dbReference>
<evidence type="ECO:0000256" key="4">
    <source>
        <dbReference type="ARBA" id="ARBA00022723"/>
    </source>
</evidence>
<evidence type="ECO:0000256" key="8">
    <source>
        <dbReference type="PIRSR" id="PIRSR001123-2"/>
    </source>
</evidence>
<dbReference type="EMBL" id="CYZE01000018">
    <property type="protein sequence ID" value="CUP11015.1"/>
    <property type="molecule type" value="Genomic_DNA"/>
</dbReference>
<evidence type="ECO:0000256" key="3">
    <source>
        <dbReference type="ARBA" id="ARBA00022670"/>
    </source>
</evidence>
<protein>
    <submittedName>
        <fullName evidence="9">Aminopeptidase</fullName>
        <ecNumber evidence="9">3.4.11.-</ecNumber>
    </submittedName>
    <submittedName>
        <fullName evidence="10">M42 family peptidase</fullName>
    </submittedName>
</protein>
<evidence type="ECO:0000256" key="7">
    <source>
        <dbReference type="PIRSR" id="PIRSR001123-1"/>
    </source>
</evidence>
<dbReference type="RefSeq" id="WP_055659286.1">
    <property type="nucleotide sequence ID" value="NZ_CABIXC010000018.1"/>
</dbReference>
<comment type="cofactor">
    <cofactor evidence="8">
        <name>a divalent metal cation</name>
        <dbReference type="ChEBI" id="CHEBI:60240"/>
    </cofactor>
    <text evidence="8">Binds 2 divalent metal cations per subunit.</text>
</comment>
<organism evidence="9 11">
    <name type="scientific">Hungatella hathewayi</name>
    <dbReference type="NCBI Taxonomy" id="154046"/>
    <lineage>
        <taxon>Bacteria</taxon>
        <taxon>Bacillati</taxon>
        <taxon>Bacillota</taxon>
        <taxon>Clostridia</taxon>
        <taxon>Lachnospirales</taxon>
        <taxon>Lachnospiraceae</taxon>
        <taxon>Hungatella</taxon>
    </lineage>
</organism>
<dbReference type="Proteomes" id="UP000095651">
    <property type="component" value="Unassembled WGS sequence"/>
</dbReference>
<sequence>MNAEEVLKELCLAPAPSGYEKRAAEVFSSRIRPFVDRIMLDRMGNVMATLDGTDPESPSVMMYAHLDQLGFIVRRIEPDGYIQLDRLGGIPEKVLPALRLWIRTVHGDFIPGLIGNKAHHAASAEEKYKVDMVTNLYVDIGAASEQEVRALGVDVGCPAIYEPSFQPLAGDKVSGTALDDRGGLTALILAAESLWEDRPSSTVHFVGTVWEEFNIRGAAFAARRLKPEVAMGLDVVLAGDTPDLKTKYQNALGKGPTINFYNFHGRGTLNGMIPHEGLARLAEECALRENIPHQRFASLGIITESAYVQMENEGVACLDLGYPARYTHSPVETCSLSDIKNLGLLAAASAKAITPEFSINRYSIDCCSDS</sequence>
<keyword evidence="2 9" id="KW-0031">Aminopeptidase</keyword>
<dbReference type="GO" id="GO:0004177">
    <property type="term" value="F:aminopeptidase activity"/>
    <property type="evidence" value="ECO:0007669"/>
    <property type="project" value="UniProtKB-UniRule"/>
</dbReference>
<evidence type="ECO:0000313" key="11">
    <source>
        <dbReference type="Proteomes" id="UP000095651"/>
    </source>
</evidence>
<feature type="binding site" evidence="8">
    <location>
        <position position="179"/>
    </location>
    <ligand>
        <name>Zn(2+)</name>
        <dbReference type="ChEBI" id="CHEBI:29105"/>
        <label>2</label>
    </ligand>
</feature>
<dbReference type="Gene3D" id="2.40.30.40">
    <property type="entry name" value="Peptidase M42, domain 2"/>
    <property type="match status" value="1"/>
</dbReference>
<gene>
    <name evidence="9" type="primary">ysdC_1</name>
    <name evidence="10" type="ORF">DXC39_21175</name>
    <name evidence="9" type="ORF">ERS852407_04998</name>
</gene>
<dbReference type="PANTHER" id="PTHR32481:SF12">
    <property type="entry name" value="AMINOPEPTIDASE SGCX-RELATED"/>
    <property type="match status" value="1"/>
</dbReference>
<evidence type="ECO:0000256" key="1">
    <source>
        <dbReference type="ARBA" id="ARBA00006272"/>
    </source>
</evidence>
<dbReference type="InterPro" id="IPR008007">
    <property type="entry name" value="Peptidase_M42"/>
</dbReference>
<feature type="binding site" evidence="8">
    <location>
        <position position="328"/>
    </location>
    <ligand>
        <name>Zn(2+)</name>
        <dbReference type="ChEBI" id="CHEBI:29105"/>
        <label>2</label>
    </ligand>
</feature>
<feature type="binding site" evidence="8">
    <location>
        <position position="179"/>
    </location>
    <ligand>
        <name>Zn(2+)</name>
        <dbReference type="ChEBI" id="CHEBI:29105"/>
        <label>1</label>
    </ligand>
</feature>
<keyword evidence="5 9" id="KW-0378">Hydrolase</keyword>
<name>A0A174KN45_9FIRM</name>
<dbReference type="GO" id="GO:0046872">
    <property type="term" value="F:metal ion binding"/>
    <property type="evidence" value="ECO:0007669"/>
    <property type="project" value="UniProtKB-UniRule"/>
</dbReference>
<dbReference type="InterPro" id="IPR023367">
    <property type="entry name" value="Peptidase_M42_dom2"/>
</dbReference>
<dbReference type="Gene3D" id="3.40.630.10">
    <property type="entry name" value="Zn peptidases"/>
    <property type="match status" value="1"/>
</dbReference>
<reference evidence="10 12" key="2">
    <citation type="submission" date="2018-08" db="EMBL/GenBank/DDBJ databases">
        <title>A genome reference for cultivated species of the human gut microbiota.</title>
        <authorList>
            <person name="Zou Y."/>
            <person name="Xue W."/>
            <person name="Luo G."/>
        </authorList>
    </citation>
    <scope>NUCLEOTIDE SEQUENCE [LARGE SCALE GENOMIC DNA]</scope>
    <source>
        <strain evidence="10 12">TF05-11AC</strain>
    </source>
</reference>
<dbReference type="SUPFAM" id="SSF101821">
    <property type="entry name" value="Aminopeptidase/glucanase lid domain"/>
    <property type="match status" value="1"/>
</dbReference>
<comment type="similarity">
    <text evidence="1 6">Belongs to the peptidase M42 family.</text>
</comment>
<evidence type="ECO:0000256" key="2">
    <source>
        <dbReference type="ARBA" id="ARBA00022438"/>
    </source>
</evidence>
<dbReference type="Proteomes" id="UP000261257">
    <property type="component" value="Unassembled WGS sequence"/>
</dbReference>
<dbReference type="Pfam" id="PF05343">
    <property type="entry name" value="Peptidase_M42"/>
    <property type="match status" value="1"/>
</dbReference>
<dbReference type="EMBL" id="QSSQ01000026">
    <property type="protein sequence ID" value="RGM00479.1"/>
    <property type="molecule type" value="Genomic_DNA"/>
</dbReference>
<dbReference type="AlphaFoldDB" id="A0A174KN45"/>
<feature type="binding site" evidence="8">
    <location>
        <position position="212"/>
    </location>
    <ligand>
        <name>Zn(2+)</name>
        <dbReference type="ChEBI" id="CHEBI:29105"/>
        <label>2</label>
    </ligand>
</feature>
<feature type="active site" description="Proton acceptor" evidence="7">
    <location>
        <position position="211"/>
    </location>
</feature>
<evidence type="ECO:0000313" key="10">
    <source>
        <dbReference type="EMBL" id="RGM00479.1"/>
    </source>
</evidence>
<dbReference type="PANTHER" id="PTHR32481">
    <property type="entry name" value="AMINOPEPTIDASE"/>
    <property type="match status" value="1"/>
</dbReference>
<feature type="binding site" evidence="8">
    <location>
        <position position="234"/>
    </location>
    <ligand>
        <name>Zn(2+)</name>
        <dbReference type="ChEBI" id="CHEBI:29105"/>
        <label>1</label>
    </ligand>
</feature>
<proteinExistence type="inferred from homology"/>
<feature type="binding site" evidence="8">
    <location>
        <position position="65"/>
    </location>
    <ligand>
        <name>Zn(2+)</name>
        <dbReference type="ChEBI" id="CHEBI:29105"/>
        <label>1</label>
    </ligand>
</feature>
<dbReference type="EC" id="3.4.11.-" evidence="9"/>
<keyword evidence="4 8" id="KW-0479">Metal-binding</keyword>
<evidence type="ECO:0000256" key="5">
    <source>
        <dbReference type="ARBA" id="ARBA00022801"/>
    </source>
</evidence>
<keyword evidence="3" id="KW-0645">Protease</keyword>
<dbReference type="InterPro" id="IPR051464">
    <property type="entry name" value="Peptidase_M42_aminopept"/>
</dbReference>
<accession>A0A174KN45</accession>
<evidence type="ECO:0000256" key="6">
    <source>
        <dbReference type="PIRNR" id="PIRNR001123"/>
    </source>
</evidence>
<evidence type="ECO:0000313" key="9">
    <source>
        <dbReference type="EMBL" id="CUP11015.1"/>
    </source>
</evidence>
<dbReference type="GO" id="GO:0006508">
    <property type="term" value="P:proteolysis"/>
    <property type="evidence" value="ECO:0007669"/>
    <property type="project" value="UniProtKB-KW"/>
</dbReference>
<evidence type="ECO:0000313" key="12">
    <source>
        <dbReference type="Proteomes" id="UP000261257"/>
    </source>
</evidence>
<reference evidence="9 11" key="1">
    <citation type="submission" date="2015-09" db="EMBL/GenBank/DDBJ databases">
        <authorList>
            <consortium name="Pathogen Informatics"/>
        </authorList>
    </citation>
    <scope>NUCLEOTIDE SEQUENCE [LARGE SCALE GENOMIC DNA]</scope>
    <source>
        <strain evidence="9 11">2789STDY5608850</strain>
    </source>
</reference>
<dbReference type="SUPFAM" id="SSF53187">
    <property type="entry name" value="Zn-dependent exopeptidases"/>
    <property type="match status" value="1"/>
</dbReference>